<comment type="caution">
    <text evidence="2">The sequence shown here is derived from an EMBL/GenBank/DDBJ whole genome shotgun (WGS) entry which is preliminary data.</text>
</comment>
<sequence>MKSFMLKPAGTGSTSKSHKSHSSRSPSLWSSANSSANSSSSGSSASTATAIVSSSLSHAKLATSAAWSACKKTTRSTFKKGTSALHMNVTDRKSHSPVLDCNQDQPRTYCSPSPRRGRRLFPFGGNRLSSKARYRSLGEDLDIGADDEDRTIFSDRPFCDRVDVYQKGFDSNDSYYGYDDDDDDDNNNNSFGKTHIRVVHTPLSTAANDNVQATSTVRHMQFAADEGEEDDDEWWRA</sequence>
<dbReference type="AlphaFoldDB" id="A0A0C2IT64"/>
<accession>A0A0C2IT64</accession>
<dbReference type="VEuPathDB" id="FungiDB:SPBR_00990"/>
<dbReference type="Proteomes" id="UP000031575">
    <property type="component" value="Unassembled WGS sequence"/>
</dbReference>
<dbReference type="OrthoDB" id="10407134at2759"/>
<name>A0A0C2IT64_9PEZI</name>
<dbReference type="HOGENOM" id="CLU_1176067_0_0_1"/>
<evidence type="ECO:0000313" key="3">
    <source>
        <dbReference type="Proteomes" id="UP000031575"/>
    </source>
</evidence>
<proteinExistence type="predicted"/>
<keyword evidence="3" id="KW-1185">Reference proteome</keyword>
<organism evidence="2 3">
    <name type="scientific">Sporothrix brasiliensis 5110</name>
    <dbReference type="NCBI Taxonomy" id="1398154"/>
    <lineage>
        <taxon>Eukaryota</taxon>
        <taxon>Fungi</taxon>
        <taxon>Dikarya</taxon>
        <taxon>Ascomycota</taxon>
        <taxon>Pezizomycotina</taxon>
        <taxon>Sordariomycetes</taxon>
        <taxon>Sordariomycetidae</taxon>
        <taxon>Ophiostomatales</taxon>
        <taxon>Ophiostomataceae</taxon>
        <taxon>Sporothrix</taxon>
    </lineage>
</organism>
<evidence type="ECO:0000313" key="2">
    <source>
        <dbReference type="EMBL" id="KIH90045.1"/>
    </source>
</evidence>
<dbReference type="EMBL" id="AWTV01000008">
    <property type="protein sequence ID" value="KIH90045.1"/>
    <property type="molecule type" value="Genomic_DNA"/>
</dbReference>
<dbReference type="GeneID" id="63674230"/>
<protein>
    <submittedName>
        <fullName evidence="2">Uncharacterized protein</fullName>
    </submittedName>
</protein>
<reference evidence="2 3" key="1">
    <citation type="journal article" date="2014" name="BMC Genomics">
        <title>Comparative genomics of the major fungal agents of human and animal Sporotrichosis: Sporothrix schenckii and Sporothrix brasiliensis.</title>
        <authorList>
            <person name="Teixeira M.M."/>
            <person name="de Almeida L.G."/>
            <person name="Kubitschek-Barreira P."/>
            <person name="Alves F.L."/>
            <person name="Kioshima E.S."/>
            <person name="Abadio A.K."/>
            <person name="Fernandes L."/>
            <person name="Derengowski L.S."/>
            <person name="Ferreira K.S."/>
            <person name="Souza R.C."/>
            <person name="Ruiz J.C."/>
            <person name="de Andrade N.C."/>
            <person name="Paes H.C."/>
            <person name="Nicola A.M."/>
            <person name="Albuquerque P."/>
            <person name="Gerber A.L."/>
            <person name="Martins V.P."/>
            <person name="Peconick L.D."/>
            <person name="Neto A.V."/>
            <person name="Chaucanez C.B."/>
            <person name="Silva P.A."/>
            <person name="Cunha O.L."/>
            <person name="de Oliveira F.F."/>
            <person name="dos Santos T.C."/>
            <person name="Barros A.L."/>
            <person name="Soares M.A."/>
            <person name="de Oliveira L.M."/>
            <person name="Marini M.M."/>
            <person name="Villalobos-Duno H."/>
            <person name="Cunha M.M."/>
            <person name="de Hoog S."/>
            <person name="da Silveira J.F."/>
            <person name="Henrissat B."/>
            <person name="Nino-Vega G.A."/>
            <person name="Cisalpino P.S."/>
            <person name="Mora-Montes H.M."/>
            <person name="Almeida S.R."/>
            <person name="Stajich J.E."/>
            <person name="Lopes-Bezerra L.M."/>
            <person name="Vasconcelos A.T."/>
            <person name="Felipe M.S."/>
        </authorList>
    </citation>
    <scope>NUCLEOTIDE SEQUENCE [LARGE SCALE GENOMIC DNA]</scope>
    <source>
        <strain evidence="2 3">5110</strain>
    </source>
</reference>
<feature type="compositionally biased region" description="Low complexity" evidence="1">
    <location>
        <begin position="23"/>
        <end position="49"/>
    </location>
</feature>
<dbReference type="RefSeq" id="XP_040618055.1">
    <property type="nucleotide sequence ID" value="XM_040759309.1"/>
</dbReference>
<evidence type="ECO:0000256" key="1">
    <source>
        <dbReference type="SAM" id="MobiDB-lite"/>
    </source>
</evidence>
<feature type="region of interest" description="Disordered" evidence="1">
    <location>
        <begin position="1"/>
        <end position="49"/>
    </location>
</feature>
<gene>
    <name evidence="2" type="ORF">SPBR_00990</name>
</gene>